<evidence type="ECO:0008006" key="3">
    <source>
        <dbReference type="Google" id="ProtNLM"/>
    </source>
</evidence>
<evidence type="ECO:0000313" key="1">
    <source>
        <dbReference type="EMBL" id="MBD0850725.1"/>
    </source>
</evidence>
<reference evidence="1 2" key="1">
    <citation type="submission" date="2020-05" db="EMBL/GenBank/DDBJ databases">
        <title>The draft genome sequence of Maribacter arenosus CAU 1321.</title>
        <authorList>
            <person name="Mu L."/>
        </authorList>
    </citation>
    <scope>NUCLEOTIDE SEQUENCE [LARGE SCALE GENOMIC DNA]</scope>
    <source>
        <strain evidence="1 2">CAU 1321</strain>
    </source>
</reference>
<evidence type="ECO:0000313" key="2">
    <source>
        <dbReference type="Proteomes" id="UP000598350"/>
    </source>
</evidence>
<accession>A0ABR7VD01</accession>
<protein>
    <recommendedName>
        <fullName evidence="3">Secreted protein</fullName>
    </recommendedName>
</protein>
<name>A0ABR7VD01_9FLAO</name>
<organism evidence="1 2">
    <name type="scientific">Maribacter arenosus</name>
    <dbReference type="NCBI Taxonomy" id="1854708"/>
    <lineage>
        <taxon>Bacteria</taxon>
        <taxon>Pseudomonadati</taxon>
        <taxon>Bacteroidota</taxon>
        <taxon>Flavobacteriia</taxon>
        <taxon>Flavobacteriales</taxon>
        <taxon>Flavobacteriaceae</taxon>
        <taxon>Maribacter</taxon>
    </lineage>
</organism>
<dbReference type="RefSeq" id="WP_188313865.1">
    <property type="nucleotide sequence ID" value="NZ_JABTCG010000003.1"/>
</dbReference>
<comment type="caution">
    <text evidence="1">The sequence shown here is derived from an EMBL/GenBank/DDBJ whole genome shotgun (WGS) entry which is preliminary data.</text>
</comment>
<proteinExistence type="predicted"/>
<dbReference type="Proteomes" id="UP000598350">
    <property type="component" value="Unassembled WGS sequence"/>
</dbReference>
<keyword evidence="2" id="KW-1185">Reference proteome</keyword>
<gene>
    <name evidence="1" type="ORF">HPE63_08600</name>
</gene>
<dbReference type="EMBL" id="JABTCG010000003">
    <property type="protein sequence ID" value="MBD0850725.1"/>
    <property type="molecule type" value="Genomic_DNA"/>
</dbReference>
<sequence>MKKIVLIGMVLASVITMGSCDYDDSNDIDIIAPNDSTQTGIDLNNKTL</sequence>
<dbReference type="PROSITE" id="PS51257">
    <property type="entry name" value="PROKAR_LIPOPROTEIN"/>
    <property type="match status" value="1"/>
</dbReference>